<dbReference type="Gene3D" id="2.60.130.10">
    <property type="entry name" value="Aromatic compound dioxygenase"/>
    <property type="match status" value="1"/>
</dbReference>
<dbReference type="HOGENOM" id="CLU_027719_7_0_11"/>
<dbReference type="GO" id="GO:0018578">
    <property type="term" value="F:protocatechuate 3,4-dioxygenase activity"/>
    <property type="evidence" value="ECO:0007669"/>
    <property type="project" value="InterPro"/>
</dbReference>
<sequence>MTARSRTPDQTIGPFFGDGLSLPGAEHLIAPGHPRAIRLSGTVFDGAGDPVPDCLLEIWQPDEQGRPARPAALIPRDGHSLQGWVRDPHDFAGWGRAATGHTGRFGFTTVEPGPAQPGAAPFISVAVFARGLLTGLFTRVYPPEATAALAADPLLSTLPTDRRSTVIAQRGDDGSLRWDIRLQGERETVFLDFVGAGAR</sequence>
<gene>
    <name evidence="5" type="ordered locus">Tpau_0616</name>
</gene>
<evidence type="ECO:0000256" key="2">
    <source>
        <dbReference type="ARBA" id="ARBA00022964"/>
    </source>
</evidence>
<keyword evidence="3" id="KW-0560">Oxidoreductase</keyword>
<dbReference type="AlphaFoldDB" id="D5USW7"/>
<evidence type="ECO:0000259" key="4">
    <source>
        <dbReference type="Pfam" id="PF00775"/>
    </source>
</evidence>
<accession>D5USW7</accession>
<dbReference type="RefSeq" id="WP_013125296.1">
    <property type="nucleotide sequence ID" value="NC_014158.1"/>
</dbReference>
<dbReference type="InterPro" id="IPR050770">
    <property type="entry name" value="Intradiol_RC_Dioxygenase"/>
</dbReference>
<evidence type="ECO:0000313" key="5">
    <source>
        <dbReference type="EMBL" id="ADG77254.1"/>
    </source>
</evidence>
<dbReference type="InterPro" id="IPR000627">
    <property type="entry name" value="Intradiol_dOase_C"/>
</dbReference>
<keyword evidence="2 5" id="KW-0223">Dioxygenase</keyword>
<dbReference type="NCBIfam" id="TIGR02423">
    <property type="entry name" value="protocat_alph"/>
    <property type="match status" value="1"/>
</dbReference>
<dbReference type="EMBL" id="CP001966">
    <property type="protein sequence ID" value="ADG77254.1"/>
    <property type="molecule type" value="Genomic_DNA"/>
</dbReference>
<keyword evidence="6" id="KW-1185">Reference proteome</keyword>
<evidence type="ECO:0000313" key="6">
    <source>
        <dbReference type="Proteomes" id="UP000001213"/>
    </source>
</evidence>
<dbReference type="Pfam" id="PF00775">
    <property type="entry name" value="Dioxygenase_C"/>
    <property type="match status" value="1"/>
</dbReference>
<protein>
    <submittedName>
        <fullName evidence="5">Protocatechuate 3,4-dioxygenase, alpha subunit</fullName>
    </submittedName>
</protein>
<dbReference type="GO" id="GO:0008199">
    <property type="term" value="F:ferric iron binding"/>
    <property type="evidence" value="ECO:0007669"/>
    <property type="project" value="InterPro"/>
</dbReference>
<dbReference type="eggNOG" id="COG3485">
    <property type="taxonomic scope" value="Bacteria"/>
</dbReference>
<evidence type="ECO:0000256" key="1">
    <source>
        <dbReference type="ARBA" id="ARBA00007825"/>
    </source>
</evidence>
<organism evidence="5 6">
    <name type="scientific">Tsukamurella paurometabola (strain ATCC 8368 / DSM 20162 / CCUG 35730 / CIP 100753 / JCM 10117 / KCTC 9821 / NBRC 16120 / NCIMB 702349 / NCTC 13040)</name>
    <name type="common">Corynebacterium paurometabolum</name>
    <dbReference type="NCBI Taxonomy" id="521096"/>
    <lineage>
        <taxon>Bacteria</taxon>
        <taxon>Bacillati</taxon>
        <taxon>Actinomycetota</taxon>
        <taxon>Actinomycetes</taxon>
        <taxon>Mycobacteriales</taxon>
        <taxon>Tsukamurellaceae</taxon>
        <taxon>Tsukamurella</taxon>
    </lineage>
</organism>
<dbReference type="KEGG" id="tpr:Tpau_0616"/>
<proteinExistence type="inferred from homology"/>
<dbReference type="Proteomes" id="UP000001213">
    <property type="component" value="Chromosome"/>
</dbReference>
<dbReference type="InterPro" id="IPR012786">
    <property type="entry name" value="Protocat_dOase_a"/>
</dbReference>
<name>D5USW7_TSUPD</name>
<dbReference type="PANTHER" id="PTHR33711">
    <property type="entry name" value="DIOXYGENASE, PUTATIVE (AFU_ORTHOLOGUE AFUA_2G02910)-RELATED"/>
    <property type="match status" value="1"/>
</dbReference>
<evidence type="ECO:0000256" key="3">
    <source>
        <dbReference type="ARBA" id="ARBA00023002"/>
    </source>
</evidence>
<comment type="similarity">
    <text evidence="1">Belongs to the intradiol ring-cleavage dioxygenase family.</text>
</comment>
<reference evidence="6" key="1">
    <citation type="submission" date="2010-03" db="EMBL/GenBank/DDBJ databases">
        <title>The complete chromosome of Tsukamurella paurometabola DSM 20162.</title>
        <authorList>
            <consortium name="US DOE Joint Genome Institute (JGI-PGF)"/>
            <person name="Lucas S."/>
            <person name="Copeland A."/>
            <person name="Lapidus A."/>
            <person name="Glavina del Rio T."/>
            <person name="Dalin E."/>
            <person name="Tice H."/>
            <person name="Bruce D."/>
            <person name="Goodwin L."/>
            <person name="Pitluck S."/>
            <person name="Kyrpides N."/>
            <person name="Mavromatis K."/>
            <person name="Ivanova N."/>
            <person name="Mikhailova N."/>
            <person name="Munk A.C."/>
            <person name="Brettin T."/>
            <person name="Detter J.C."/>
            <person name="Tapia R."/>
            <person name="Han C."/>
            <person name="Larimer F."/>
            <person name="Land M."/>
            <person name="Hauser L."/>
            <person name="Markowitz V."/>
            <person name="Cheng J.-F."/>
            <person name="Hugenholtz P."/>
            <person name="Woyke T."/>
            <person name="Wu D."/>
            <person name="Jando M."/>
            <person name="Brambilla E."/>
            <person name="Klenk H.-P."/>
            <person name="Eisen J.A."/>
        </authorList>
    </citation>
    <scope>NUCLEOTIDE SEQUENCE [LARGE SCALE GENOMIC DNA]</scope>
    <source>
        <strain evidence="6">ATCC 8368 / DSM 20162 / CCUG 35730 / CIP 100753 / JCM 10117 / KCTC 9821 / NBRC 16120 / NCIMB 702349 / NCTC 13040</strain>
    </source>
</reference>
<dbReference type="InterPro" id="IPR015889">
    <property type="entry name" value="Intradiol_dOase_core"/>
</dbReference>
<feature type="domain" description="Intradiol ring-cleavage dioxygenases" evidence="4">
    <location>
        <begin position="36"/>
        <end position="116"/>
    </location>
</feature>
<dbReference type="PANTHER" id="PTHR33711:SF9">
    <property type="entry name" value="PROTOCATECHUATE 3,4-DIOXYGENASE ALPHA CHAIN"/>
    <property type="match status" value="1"/>
</dbReference>
<dbReference type="SUPFAM" id="SSF49482">
    <property type="entry name" value="Aromatic compound dioxygenase"/>
    <property type="match status" value="1"/>
</dbReference>
<dbReference type="STRING" id="521096.Tpau_0616"/>
<reference evidence="5 6" key="2">
    <citation type="journal article" date="2011" name="Stand. Genomic Sci.">
        <title>Complete genome sequence of Tsukamurella paurometabola type strain (no. 33).</title>
        <authorList>
            <person name="Munk A.C."/>
            <person name="Lapidus A."/>
            <person name="Lucas S."/>
            <person name="Nolan M."/>
            <person name="Tice H."/>
            <person name="Cheng J.F."/>
            <person name="Del Rio T.G."/>
            <person name="Goodwin L."/>
            <person name="Pitluck S."/>
            <person name="Liolios K."/>
            <person name="Huntemann M."/>
            <person name="Ivanova N."/>
            <person name="Mavromatis K."/>
            <person name="Mikhailova N."/>
            <person name="Pati A."/>
            <person name="Chen A."/>
            <person name="Palaniappan K."/>
            <person name="Tapia R."/>
            <person name="Han C."/>
            <person name="Land M."/>
            <person name="Hauser L."/>
            <person name="Chang Y.J."/>
            <person name="Jeffries C.D."/>
            <person name="Brettin T."/>
            <person name="Yasawong M."/>
            <person name="Brambilla E.M."/>
            <person name="Rohde M."/>
            <person name="Sikorski J."/>
            <person name="Goker M."/>
            <person name="Detter J.C."/>
            <person name="Woyke T."/>
            <person name="Bristow J."/>
            <person name="Eisen J.A."/>
            <person name="Markowitz V."/>
            <person name="Hugenholtz P."/>
            <person name="Kyrpides N.C."/>
            <person name="Klenk H.P."/>
        </authorList>
    </citation>
    <scope>NUCLEOTIDE SEQUENCE [LARGE SCALE GENOMIC DNA]</scope>
    <source>
        <strain evidence="6">ATCC 8368 / DSM 20162 / CCUG 35730 / CIP 100753 / JCM 10117 / KCTC 9821 / NBRC 16120 / NCIMB 702349 / NCTC 13040</strain>
    </source>
</reference>